<dbReference type="PROSITE" id="PS51192">
    <property type="entry name" value="HELICASE_ATP_BIND_1"/>
    <property type="match status" value="1"/>
</dbReference>
<protein>
    <submittedName>
        <fullName evidence="5">Uncharacterized protein</fullName>
    </submittedName>
</protein>
<dbReference type="Proteomes" id="UP000267029">
    <property type="component" value="Unassembled WGS sequence"/>
</dbReference>
<feature type="compositionally biased region" description="Polar residues" evidence="2">
    <location>
        <begin position="233"/>
        <end position="242"/>
    </location>
</feature>
<dbReference type="InterPro" id="IPR050496">
    <property type="entry name" value="SNF2_RAD54_helicase_repair"/>
</dbReference>
<dbReference type="PANTHER" id="PTHR45629">
    <property type="entry name" value="SNF2/RAD54 FAMILY MEMBER"/>
    <property type="match status" value="1"/>
</dbReference>
<evidence type="ECO:0000259" key="3">
    <source>
        <dbReference type="PROSITE" id="PS51192"/>
    </source>
</evidence>
<dbReference type="STRING" id="53468.A0A0R3U925"/>
<dbReference type="InterPro" id="IPR027417">
    <property type="entry name" value="P-loop_NTPase"/>
</dbReference>
<dbReference type="GO" id="GO:0005524">
    <property type="term" value="F:ATP binding"/>
    <property type="evidence" value="ECO:0007669"/>
    <property type="project" value="InterPro"/>
</dbReference>
<gene>
    <name evidence="5" type="ORF">MCOS_LOCUS3416</name>
</gene>
<name>A0A0R3U925_MESCO</name>
<dbReference type="Pfam" id="PF00176">
    <property type="entry name" value="SNF2-rel_dom"/>
    <property type="match status" value="1"/>
</dbReference>
<dbReference type="SMART" id="SM00490">
    <property type="entry name" value="HELICc"/>
    <property type="match status" value="1"/>
</dbReference>
<dbReference type="Pfam" id="PF00271">
    <property type="entry name" value="Helicase_C"/>
    <property type="match status" value="1"/>
</dbReference>
<feature type="compositionally biased region" description="Polar residues" evidence="2">
    <location>
        <begin position="1307"/>
        <end position="1323"/>
    </location>
</feature>
<feature type="region of interest" description="Disordered" evidence="2">
    <location>
        <begin position="1182"/>
        <end position="1366"/>
    </location>
</feature>
<feature type="region of interest" description="Disordered" evidence="2">
    <location>
        <begin position="193"/>
        <end position="242"/>
    </location>
</feature>
<feature type="compositionally biased region" description="Low complexity" evidence="2">
    <location>
        <begin position="219"/>
        <end position="232"/>
    </location>
</feature>
<dbReference type="GO" id="GO:0015616">
    <property type="term" value="F:DNA translocase activity"/>
    <property type="evidence" value="ECO:0007669"/>
    <property type="project" value="TreeGrafter"/>
</dbReference>
<dbReference type="PROSITE" id="PS51194">
    <property type="entry name" value="HELICASE_CTER"/>
    <property type="match status" value="1"/>
</dbReference>
<dbReference type="Gene3D" id="3.40.50.300">
    <property type="entry name" value="P-loop containing nucleotide triphosphate hydrolases"/>
    <property type="match status" value="1"/>
</dbReference>
<dbReference type="InterPro" id="IPR000330">
    <property type="entry name" value="SNF2_N"/>
</dbReference>
<proteinExistence type="predicted"/>
<feature type="domain" description="Helicase C-terminal" evidence="4">
    <location>
        <begin position="822"/>
        <end position="1000"/>
    </location>
</feature>
<feature type="compositionally biased region" description="Polar residues" evidence="2">
    <location>
        <begin position="1356"/>
        <end position="1366"/>
    </location>
</feature>
<dbReference type="InterPro" id="IPR014001">
    <property type="entry name" value="Helicase_ATP-bd"/>
</dbReference>
<sequence>MSSNTSPSKENKPPSDHIKQLENEARILYESGNILGSLRKLQTAFEISPTDRLKRRIDRVKSLLPHEEQKSHAATALDRLITETNNLSIHEDRGVDKIRLAKNSSSSGKTSLTGKENACEVVNELLTAARLLFEAGKTKDSLEKVKQAYAVLPDPKTARKIERLEAVLASEEKQAAVRLHIAFINISNEASSRKSSNISTEKSPTQRKSTSSLKDPEYSRSSNSSDHPSASSPTAESGNSSASNMVDELLAEARSLCKEGKILESIQALEEAYKFDSNPKIARKIVRLKASLDSGVGAAQVDPAQKASELEKKARELFHQGDYPSALNLLQRANALCHTDKLERRIARLKDLISVSSQQSEEVAEEGDDDDVDDDIAQITRKAGNLSLRVDSKKPPVSGGRNVVELADDFYLPRALHDELYEYQRDGVRWLWNLHKTSPGGILADDMGLGKTLQVSGEGIARPPGPLMDLWLSILRDWKGTIAFLTGLFLSEEASKKPRTVLILTPVSVINTWQSEFAKWSPSLKLVTYYEMAKNARQKALISVQRRGGILLTTYNMLVSGLQDIGTDQAECACADAPWRSTKTASVKAHADFYIRNYAFTYDYVILDEAHRIKNTSTMAAKAVRALASRHRLLLTGTAVQNNLRELWSLFDFTHEGRLLGTQKTFLMEYEKPIMRSRERDATGAEKLYGNLMSNSLLKMISPFILRRTKQDTLAPLAAADASKRMPQKNEIVVWVYLSPLQEQIYRSFLKLDHVKELLFGGTKRSPLVELNILKKLCDHPRLLSTDQCVNLGLDVSKALPGSDIRAPSRTILMQESGKLAFVVRLLEHFQEEALKSGSPAHRTLIFSQSLRLLDMTEVAILGANEAAGRSVALPKHKVLRLDGRLKKLEERLKVLNEFASDHSYTAMLLTTQVGGVGLTITSADRVVILDPSWNPSVDAQAVDRVYRIGQLSNVIVYRLITCATVEEKIYRRQVYKDSVIRHTIGRAAVDCPEDSNDPYRYFTRQELVELFTLDENSRFSATQRQLAELHGVEGRKTYPELEAHLAFVTAMRDVVFDISDHDLLFSRQEDAGDRQACDPTTQQAEKYFAENRLKVGEAILNLEAKGDLAAAERLRQTQFAPRKLVYNQPAGDIFVPSKADSLRPMFNAPGCGARRSNEAATFKGSPKLGFVPASTLLKDSSLKERLTAPPAVPTSPKSRYSIESPSPVLDSPDRPSSSPLHVTASPHSSLSIPPVVREPGVSPQSVENSYDSESFVSSEIADANTRSSQRLSQSPREEEISIPTSEESSRSSDDSLVIFTQGALIQDQQPAITRLDSPQTNHTPKKAQPTDSGPGDSVEAFARPSVFPPHVRTPKATSSPFHTARSTSIRDVEMVSLDLTQPVEDEEIDNSVQMLSLRQSLAKSGIFLDGAPTFHVVHSSDESQVSNNHDGGGFIRDSCGGGGDDDLQSTASQEVSVPMLSDSIDVIEASFPESD</sequence>
<feature type="compositionally biased region" description="Polar residues" evidence="2">
    <location>
        <begin position="1243"/>
        <end position="1258"/>
    </location>
</feature>
<keyword evidence="6" id="KW-1185">Reference proteome</keyword>
<dbReference type="SUPFAM" id="SSF52540">
    <property type="entry name" value="P-loop containing nucleoside triphosphate hydrolases"/>
    <property type="match status" value="2"/>
</dbReference>
<organism evidence="5 6">
    <name type="scientific">Mesocestoides corti</name>
    <name type="common">Flatworm</name>
    <dbReference type="NCBI Taxonomy" id="53468"/>
    <lineage>
        <taxon>Eukaryota</taxon>
        <taxon>Metazoa</taxon>
        <taxon>Spiralia</taxon>
        <taxon>Lophotrochozoa</taxon>
        <taxon>Platyhelminthes</taxon>
        <taxon>Cestoda</taxon>
        <taxon>Eucestoda</taxon>
        <taxon>Cyclophyllidea</taxon>
        <taxon>Mesocestoididae</taxon>
        <taxon>Mesocestoides</taxon>
    </lineage>
</organism>
<dbReference type="Gene3D" id="3.40.50.10810">
    <property type="entry name" value="Tandem AAA-ATPase domain"/>
    <property type="match status" value="1"/>
</dbReference>
<feature type="compositionally biased region" description="Gly residues" evidence="2">
    <location>
        <begin position="1431"/>
        <end position="1443"/>
    </location>
</feature>
<reference evidence="5 6" key="1">
    <citation type="submission" date="2018-10" db="EMBL/GenBank/DDBJ databases">
        <authorList>
            <consortium name="Pathogen Informatics"/>
        </authorList>
    </citation>
    <scope>NUCLEOTIDE SEQUENCE [LARGE SCALE GENOMIC DNA]</scope>
</reference>
<evidence type="ECO:0000259" key="4">
    <source>
        <dbReference type="PROSITE" id="PS51194"/>
    </source>
</evidence>
<feature type="compositionally biased region" description="Polar residues" evidence="2">
    <location>
        <begin position="1265"/>
        <end position="1274"/>
    </location>
</feature>
<evidence type="ECO:0000313" key="6">
    <source>
        <dbReference type="Proteomes" id="UP000267029"/>
    </source>
</evidence>
<feature type="compositionally biased region" description="Low complexity" evidence="2">
    <location>
        <begin position="1205"/>
        <end position="1221"/>
    </location>
</feature>
<keyword evidence="1" id="KW-0378">Hydrolase</keyword>
<dbReference type="EMBL" id="UXSR01000771">
    <property type="protein sequence ID" value="VDD77413.1"/>
    <property type="molecule type" value="Genomic_DNA"/>
</dbReference>
<evidence type="ECO:0000256" key="2">
    <source>
        <dbReference type="SAM" id="MobiDB-lite"/>
    </source>
</evidence>
<dbReference type="InterPro" id="IPR038718">
    <property type="entry name" value="SNF2-like_sf"/>
</dbReference>
<feature type="domain" description="Helicase ATP-binding" evidence="3">
    <location>
        <begin position="432"/>
        <end position="657"/>
    </location>
</feature>
<dbReference type="OrthoDB" id="413460at2759"/>
<feature type="compositionally biased region" description="Polar residues" evidence="2">
    <location>
        <begin position="193"/>
        <end position="213"/>
    </location>
</feature>
<dbReference type="InterPro" id="IPR049730">
    <property type="entry name" value="SNF2/RAD54-like_C"/>
</dbReference>
<dbReference type="GO" id="GO:0016787">
    <property type="term" value="F:hydrolase activity"/>
    <property type="evidence" value="ECO:0007669"/>
    <property type="project" value="UniProtKB-KW"/>
</dbReference>
<dbReference type="InterPro" id="IPR001650">
    <property type="entry name" value="Helicase_C-like"/>
</dbReference>
<feature type="region of interest" description="Disordered" evidence="2">
    <location>
        <begin position="1421"/>
        <end position="1456"/>
    </location>
</feature>
<evidence type="ECO:0000256" key="1">
    <source>
        <dbReference type="ARBA" id="ARBA00022801"/>
    </source>
</evidence>
<evidence type="ECO:0000313" key="5">
    <source>
        <dbReference type="EMBL" id="VDD77413.1"/>
    </source>
</evidence>
<dbReference type="SMART" id="SM00487">
    <property type="entry name" value="DEXDc"/>
    <property type="match status" value="1"/>
</dbReference>
<dbReference type="CDD" id="cd18793">
    <property type="entry name" value="SF2_C_SNF"/>
    <property type="match status" value="1"/>
</dbReference>
<accession>A0A0R3U925</accession>
<dbReference type="PANTHER" id="PTHR45629:SF7">
    <property type="entry name" value="DNA EXCISION REPAIR PROTEIN ERCC-6-RELATED"/>
    <property type="match status" value="1"/>
</dbReference>